<feature type="domain" description="HD" evidence="1">
    <location>
        <begin position="34"/>
        <end position="146"/>
    </location>
</feature>
<accession>A0ABT1Y352</accession>
<evidence type="ECO:0000259" key="1">
    <source>
        <dbReference type="Pfam" id="PF01966"/>
    </source>
</evidence>
<name>A0ABT1Y352_9FIRM</name>
<dbReference type="Pfam" id="PF01966">
    <property type="entry name" value="HD"/>
    <property type="match status" value="1"/>
</dbReference>
<dbReference type="RefSeq" id="WP_257912961.1">
    <property type="nucleotide sequence ID" value="NZ_JANPWE010000003.1"/>
</dbReference>
<evidence type="ECO:0000313" key="3">
    <source>
        <dbReference type="Proteomes" id="UP001524944"/>
    </source>
</evidence>
<protein>
    <submittedName>
        <fullName evidence="2">HD domain-containing protein</fullName>
    </submittedName>
</protein>
<organism evidence="2 3">
    <name type="scientific">Dehalobacterium formicoaceticum</name>
    <dbReference type="NCBI Taxonomy" id="51515"/>
    <lineage>
        <taxon>Bacteria</taxon>
        <taxon>Bacillati</taxon>
        <taxon>Bacillota</taxon>
        <taxon>Clostridia</taxon>
        <taxon>Eubacteriales</taxon>
        <taxon>Peptococcaceae</taxon>
        <taxon>Dehalobacterium</taxon>
    </lineage>
</organism>
<comment type="caution">
    <text evidence="2">The sequence shown here is derived from an EMBL/GenBank/DDBJ whole genome shotgun (WGS) entry which is preliminary data.</text>
</comment>
<dbReference type="InterPro" id="IPR006674">
    <property type="entry name" value="HD_domain"/>
</dbReference>
<dbReference type="Gene3D" id="1.10.3210.10">
    <property type="entry name" value="Hypothetical protein af1432"/>
    <property type="match status" value="1"/>
</dbReference>
<reference evidence="2 3" key="1">
    <citation type="submission" date="2022-08" db="EMBL/GenBank/DDBJ databases">
        <title>Proteogenomics of the novel Dehalobacterium formicoaceticum strain EZ94 highlights a key role of methyltransferases during anaerobic dichloromethane degradation.</title>
        <authorList>
            <person name="Wasmund K."/>
        </authorList>
    </citation>
    <scope>NUCLEOTIDE SEQUENCE [LARGE SCALE GENOMIC DNA]</scope>
    <source>
        <strain evidence="2 3">EZ94</strain>
    </source>
</reference>
<evidence type="ECO:0000313" key="2">
    <source>
        <dbReference type="EMBL" id="MCR6545301.1"/>
    </source>
</evidence>
<proteinExistence type="predicted"/>
<dbReference type="Proteomes" id="UP001524944">
    <property type="component" value="Unassembled WGS sequence"/>
</dbReference>
<dbReference type="EMBL" id="JANPWE010000003">
    <property type="protein sequence ID" value="MCR6545301.1"/>
    <property type="molecule type" value="Genomic_DNA"/>
</dbReference>
<sequence length="171" mass="19718">MERVQRVLSHPDFDAYMFLNKQQETGREFCCHQLEHALDVARIFYILCLEGAKTGNLPDLKKLSEEEIKELVYATALLHDIGRWKQYLDPALDHACEGAVLARPILQDAGFNDQEIELALEAIAAHRDSQAQGLGSFLYRADKLSRNCHHCPAQHKCYKFNRMETRDKLLY</sequence>
<keyword evidence="3" id="KW-1185">Reference proteome</keyword>
<dbReference type="SUPFAM" id="SSF109604">
    <property type="entry name" value="HD-domain/PDEase-like"/>
    <property type="match status" value="1"/>
</dbReference>
<gene>
    <name evidence="2" type="ORF">NVS47_07190</name>
</gene>